<dbReference type="GO" id="GO:0005874">
    <property type="term" value="C:microtubule"/>
    <property type="evidence" value="ECO:0007669"/>
    <property type="project" value="UniProtKB-KW"/>
</dbReference>
<evidence type="ECO:0000256" key="11">
    <source>
        <dbReference type="ARBA" id="ARBA00023212"/>
    </source>
</evidence>
<dbReference type="GO" id="GO:0008569">
    <property type="term" value="F:minus-end-directed microtubule motor activity"/>
    <property type="evidence" value="ECO:0007669"/>
    <property type="project" value="InterPro"/>
</dbReference>
<dbReference type="Gene3D" id="6.10.140.1060">
    <property type="match status" value="1"/>
</dbReference>
<keyword evidence="10" id="KW-0505">Motor protein</keyword>
<keyword evidence="7" id="KW-0243">Dynein</keyword>
<feature type="domain" description="Dynein heavy chain AAA module D4" evidence="18">
    <location>
        <begin position="2182"/>
        <end position="2438"/>
    </location>
</feature>
<keyword evidence="4" id="KW-0493">Microtubule</keyword>
<keyword evidence="3" id="KW-0963">Cytoplasm</keyword>
<dbReference type="InterPro" id="IPR041228">
    <property type="entry name" value="Dynein_C"/>
</dbReference>
<dbReference type="PANTHER" id="PTHR22878:SF70">
    <property type="entry name" value="DYNEIN HEAVY CHAIN 2, AXONEMAL"/>
    <property type="match status" value="1"/>
</dbReference>
<evidence type="ECO:0000259" key="17">
    <source>
        <dbReference type="Pfam" id="PF12777"/>
    </source>
</evidence>
<dbReference type="InterPro" id="IPR042219">
    <property type="entry name" value="AAA_lid_11_sf"/>
</dbReference>
<dbReference type="Pfam" id="PF08393">
    <property type="entry name" value="DHC_N2"/>
    <property type="match status" value="1"/>
</dbReference>
<feature type="coiled-coil region" evidence="13">
    <location>
        <begin position="2683"/>
        <end position="2745"/>
    </location>
</feature>
<evidence type="ECO:0000256" key="4">
    <source>
        <dbReference type="ARBA" id="ARBA00022701"/>
    </source>
</evidence>
<keyword evidence="8 13" id="KW-0175">Coiled coil</keyword>
<dbReference type="Gene3D" id="1.20.920.30">
    <property type="match status" value="1"/>
</dbReference>
<evidence type="ECO:0000259" key="21">
    <source>
        <dbReference type="Pfam" id="PF17857"/>
    </source>
</evidence>
<evidence type="ECO:0000256" key="5">
    <source>
        <dbReference type="ARBA" id="ARBA00022741"/>
    </source>
</evidence>
<evidence type="ECO:0000313" key="24">
    <source>
        <dbReference type="Proteomes" id="UP000829291"/>
    </source>
</evidence>
<evidence type="ECO:0000259" key="14">
    <source>
        <dbReference type="Pfam" id="PF03028"/>
    </source>
</evidence>
<dbReference type="Proteomes" id="UP000829291">
    <property type="component" value="Chromosome 1"/>
</dbReference>
<dbReference type="PANTHER" id="PTHR22878">
    <property type="entry name" value="DYNEIN HEAVY CHAIN 6, AXONEMAL-LIKE-RELATED"/>
    <property type="match status" value="1"/>
</dbReference>
<dbReference type="GO" id="GO:0007018">
    <property type="term" value="P:microtubule-based movement"/>
    <property type="evidence" value="ECO:0007669"/>
    <property type="project" value="InterPro"/>
</dbReference>
<dbReference type="GeneID" id="107224840"/>
<dbReference type="KEGG" id="nlo:107224840"/>
<evidence type="ECO:0000256" key="13">
    <source>
        <dbReference type="SAM" id="Coils"/>
    </source>
</evidence>
<evidence type="ECO:0000259" key="20">
    <source>
        <dbReference type="Pfam" id="PF17852"/>
    </source>
</evidence>
<accession>A0A6J0C1Y0</accession>
<feature type="domain" description="Dynein heavy chain coiled coil stalk" evidence="17">
    <location>
        <begin position="2454"/>
        <end position="2803"/>
    </location>
</feature>
<feature type="domain" description="Dynein heavy chain AAA 5 extension" evidence="20">
    <location>
        <begin position="1666"/>
        <end position="1801"/>
    </location>
</feature>
<sequence length="3899" mass="446608">MEKQEFYNLVYGKTKVPRRPPIPNLNQFTIEHPIEWEENILRLIPESIRFKYPHIVEQIIHETRQKYLEEMHGFGIKMVLHPSLRKKNPDLSPIGTPFAHEGRTKNYETFLKNRYFIRGQYFLSHKLIRVIKAKAYSGLPDKFLEFSRYHSLGLLELHKLKGAVAKDLRNSGLLIMRRYYDEVAKLLKRPKYLDLSCIVKTLTQFLRCATRLFVQEILNRMIMTIEDLIEVLGDPHQCPRLKLELFYTNCELVMNPCIEEIYQSYHQIVEDVANLGQEITPFEYYLKIKTKRNYMDVKLPKWFRNEAHERLQTVLEKVFHPVNSHCARHKSKFDVVCRPETEAKIVEFLSEYREFHECCVEVKRFIGFIKETNDMVANEYYAVGQLAQATAKSILKSKAARIVDIVVKELVRHHQEYNKSICKTFEKLTTKALNVPNNAKDLFLLTEYMAYASSVLIGELEEKIRCSIEMLDSLIGIATLDDWHLELNRQTINWLIKIGPVFEESSILCEATKCELEDELQRRINVLNEEVDKFFPKLVILDDMDDAKRIREYADDLSMLMRHVEGIDEQISWINLEERLFKFPETTFTKVNEVKETIEPFHTLVRLIYRWKRDNDVWLDGPFDYLDANVIKQKTDEYFARFGEISRSYRTKLKADLAANKSYRFSGVVDDPDPMQQPAPLKLCWQVIKEVNDFNQYVPLAICFCNPALVKRHWDEMSVIAGIDLVPNAGTTLQKIIGFDLTHDIEKYQVISIGANKELALQKQLAAMMNEWDPLILRTKPVTKTDLRVLIEPEDVEILLAEQLTKIEEMGTSYFVKPIEREVASFKATLKTIGKTLERWIALQKRWLDLRSIFASRGIKLELPRESRLYASVCTVLSSAVNKTSKDPRVRVVAESQDLLSSVLRSTEDMDRINEGIRRYLMTKRLRFPRLFFLSDKEVLRTLFDFCDSSQDPQLCLTKCFHGLARLAANPDPQSYSITGHDSEEICIQGCSFRSLMDTGRTEDWLIRVERDIITTLQEKVRASYTEYIEKNAVKEGADFRITWIFAWPGMVSLCATRIFWTSQVTAALSNRNLKALAKYQTDIEMQIVDLVKETRKPLSRKQRLVLVTMIVAELHDMDIVKQLIEKNVDRQEDFNWQVQLRYYLEGEDQLTKTVTVRMMDATMNYGYEYLGNEATCPIIVTPLTDRCYRTLVEARSCCLYGALEGPTATGKTETVRGLARALGVQCVVVGCSEHMDYLCIGNIMKGVASCGAWVCLDDFHRLDPEVLSVVGQQIHAITRAIRTSAKRCDIEGTSLRLKPTYNICVTLDSGHVNHSSIPNNTRSLFRTVAMVLPDFLPISEVELYAGGFTDAKILARKLVTAHKLCADLFATELFYDFGMRSMKSVLRRAVHLKLHFSSEEETVILLRSIIDTHLAKFMERDVVVFQAILLDLFPGAILPPPSYQLVLKAFRQVCENRKLCSHEAFELKAIQIFETICTRHGIIIMGEPFGGKTSILHCLAAALALLADEGDSIFGRVTEIRTVNPKAVGLNRLFGKLDRKTRVWHDGIVSSVLREFCEQKPNSQSSWLVFDGPVEPEWAESFNTVLDDNGKLCLISGENIQLSRGSTSIIFETLNLVQASPATVSGCGLVYVEPHSLGWRSLTTSWLKKWDCRERIHASGCVKILLEWLLDPCLNYVQGNCRHVVRTSPLHQVNATLSLVEMFVSDAIADTPDVSRDHEVTWTQAAAVQSIVWGICGTLYSDSGIRFEEFFSSLWSGGVDGYPVPTLPVGTVDVLVPADSSIRDHFYMFKGRGVWKHWMDVLKNEKLVEPRFLSQMVVPTVDTLKHASLFNRHIRHRKQFLVCGDPATGKTICIHDILRNGPWHSSYTSNFITFTKKTTSAEAHNLIVSRLNKKKRGYYGPPDGKFCVTFVDDVSAPITQEDGAQSALELLRQYFDHKHWYDLEEPDKIFVQDTMFVAAMTIRTDYERPVPSSRFLRHFNVYTISAVSRDSLFRIFTNVCLSGLKRNGFSADILGVIQNTVNATLNVWTATLTSLMPTPNKVFHLFDVRDISRMVAGCMRLRKDSADSKVIFVRLWVHEVLRVFRDRLVNDDDSQWLFTKIKETVKIYFKDHSFETAFDHLPKYDDQLTNESLNDLIFGNFMDGDATLENRRYEEITSIENLRKRIVGYLAEYNESHVKKMDLLPFGCALQHLARISRILAIPGESLIFVAVDGSGRRSLTRLAGHLMRQDVHEPAAGTFRDSRTWRANLANALKNSAGSGKDFVLLITDRQLKDEQLLDVDSLLNYGEVPNLFASDERQKIIETVRLAAQNGDRNLEISSVAVMEYFINQCREKLHFVLCFSPVGVAFRRSLLSYPNLRRCSVNWFNGWPETALEEVATKYTKNIKISEAIRSKCVTACKYFHNSAKEVGYSYDKNTGRLTYVTIPAYLHLVQSFAEQIARKQESITTARNRYVAGLEKLQFAAGQVARMKTKLTALRPQLELSAKETIATMTEIENENVSVERATVLVKREEEVANTKAEIASALKTECEADLAVAIPILEDAIAALNTLKPADITLVKAMKNPPDTVKLVMAAVCVMLNVPPDRSLDPVTGKKMTDYWGPSKRVLGDMNFLQNLKDYDKDNIPVALMNVVKKTYMTDKNFMPNIVVKASSAAEGLCKWVRAMVSYDDVAKVVAPKKEKLMAAQRECDETEAVLNEKRKTLADLNAKLAVLNSSLRATLAKKMDLEKQVASCTEKLIKAENLISSLGGEKRRWMRNAERLEQFYDNLAGDVLLSCGIIAYLGPFSAAYRLETLKKWRDYVITSEMPCSNEFSFVDILGSEIKISSWNVNGLSKDAYSTENAVILDNSKMWSLLIDPQSQANNWIKKMEAPNGLRIIKLSDIRYMEILEHSIETGKPVLLENIEDELDTSLDPILTKDIHRINGITYLTIASKTLKYSDRFRLYITTKLPNPRYPPYIFNLASVIDFSLTNEGLESKLLNLVVAKERPDLQEKLENLLIQSAANKKNLKQEEDNILITLSTSTTNILEDDNAIKLLDSSKHLAVSIVKKQEASSATETYIDTFRQRYRPFAAHSAAIYRTLAGLPIVNPMYRFSLEWFVHLYIRSIETSNRSIILQKRLNYLNQAFTNNLYESVSRGLFERDKLLYSLILYIEIMLDTKAITNEELDFFLAGDSVVDSDLKTKLPAPCFDWLTEKSWKEICKASKVLPSFKDFPESFCADARTWKVYHDLEHPENFSIPAPWHEKLTPFQQVILMRIIRPDRLVVKVTQFVKLGMGERFVSPPFFDVAKSFVESNCLVPLIFLLSPGFDPTASVAKLANKLGFSARFVSLSLGQGQENHAKSIIKRGQRQGWWIFLQNCHLASDWLPALERICETFDASNTSLDFRLWLSSYPTCEFPIAILERGVKMTNEPSADLKRNLTSRYYTEPVCNREYFEGCPGRNKIFTKLLYGLCMFHAVLQGRATFLYRGWNLSYDFDESDFQIASRRLQIFINEYNPVPFDAMSYLIAQCHYGGRVLDDEDRRYLGSILEEFANPNVYGENNFRFMSSSAYGLPRKCEYRDYVNQVLTIPDDTSPEIYGLPQDAIIVRGLNDSKVFLSTIQLAHAQGKSVVYSESLPNRITDIRAKLPRIFNVDEARKKYPMSCREPIKAVMFREMELYNVLIEETRHSADILENALQGRGEWTLSLEEFSREIHLGKVPISWRKACPYDPPTSSLLIFIEDLLNRLNFLNDWFEGGSPRAYWLGGISSGTAFLAAARLTFTRERGLALHDARFDFEVLQTYHPEDLPIQSTIDGVLISGLFLTSARWDLERMVLVESSPKVLWNRMPILRYRLTDLISQSEKYECPLYTSVVKDIYAFDSMGRMNNYLLNVNLDTDRPIEFWLSRRAVLYCQRDEQ</sequence>
<dbReference type="Pfam" id="PF12775">
    <property type="entry name" value="AAA_7"/>
    <property type="match status" value="1"/>
</dbReference>
<evidence type="ECO:0000256" key="2">
    <source>
        <dbReference type="ARBA" id="ARBA00008887"/>
    </source>
</evidence>
<dbReference type="GO" id="GO:0005524">
    <property type="term" value="F:ATP binding"/>
    <property type="evidence" value="ECO:0007669"/>
    <property type="project" value="UniProtKB-KW"/>
</dbReference>
<evidence type="ECO:0000259" key="16">
    <source>
        <dbReference type="Pfam" id="PF12774"/>
    </source>
</evidence>
<dbReference type="Pfam" id="PF18199">
    <property type="entry name" value="Dynein_C"/>
    <property type="match status" value="1"/>
</dbReference>
<dbReference type="Pfam" id="PF03028">
    <property type="entry name" value="Dynein_heavy"/>
    <property type="match status" value="1"/>
</dbReference>
<evidence type="ECO:0000256" key="1">
    <source>
        <dbReference type="ARBA" id="ARBA00004430"/>
    </source>
</evidence>
<evidence type="ECO:0000256" key="3">
    <source>
        <dbReference type="ARBA" id="ARBA00022490"/>
    </source>
</evidence>
<dbReference type="InterPro" id="IPR027417">
    <property type="entry name" value="P-loop_NTPase"/>
</dbReference>
<keyword evidence="11" id="KW-0206">Cytoskeleton</keyword>
<evidence type="ECO:0000259" key="22">
    <source>
        <dbReference type="Pfam" id="PF18198"/>
    </source>
</evidence>
<keyword evidence="6" id="KW-0067">ATP-binding</keyword>
<evidence type="ECO:0000259" key="23">
    <source>
        <dbReference type="Pfam" id="PF18199"/>
    </source>
</evidence>
<dbReference type="Pfam" id="PF12781">
    <property type="entry name" value="AAA_9"/>
    <property type="match status" value="1"/>
</dbReference>
<dbReference type="InterPro" id="IPR024317">
    <property type="entry name" value="Dynein_heavy_chain_D4_dom"/>
</dbReference>
<dbReference type="InterPro" id="IPR041466">
    <property type="entry name" value="Dynein_AAA5_ext"/>
</dbReference>
<dbReference type="InterPro" id="IPR004273">
    <property type="entry name" value="Dynein_heavy_D6_P-loop"/>
</dbReference>
<dbReference type="GO" id="GO:0030286">
    <property type="term" value="C:dynein complex"/>
    <property type="evidence" value="ECO:0007669"/>
    <property type="project" value="UniProtKB-KW"/>
</dbReference>
<dbReference type="InterPro" id="IPR035706">
    <property type="entry name" value="AAA_9"/>
</dbReference>
<dbReference type="Gene3D" id="3.20.180.20">
    <property type="entry name" value="Dynein heavy chain, N-terminal domain 2"/>
    <property type="match status" value="1"/>
</dbReference>
<keyword evidence="24" id="KW-1185">Reference proteome</keyword>
<evidence type="ECO:0000259" key="15">
    <source>
        <dbReference type="Pfam" id="PF08393"/>
    </source>
</evidence>
<gene>
    <name evidence="25" type="primary">LOC107224840</name>
</gene>
<proteinExistence type="inferred from homology"/>
<organism evidence="25">
    <name type="scientific">Neodiprion lecontei</name>
    <name type="common">Redheaded pine sawfly</name>
    <dbReference type="NCBI Taxonomy" id="441921"/>
    <lineage>
        <taxon>Eukaryota</taxon>
        <taxon>Metazoa</taxon>
        <taxon>Ecdysozoa</taxon>
        <taxon>Arthropoda</taxon>
        <taxon>Hexapoda</taxon>
        <taxon>Insecta</taxon>
        <taxon>Pterygota</taxon>
        <taxon>Neoptera</taxon>
        <taxon>Endopterygota</taxon>
        <taxon>Hymenoptera</taxon>
        <taxon>Tenthredinoidea</taxon>
        <taxon>Diprionidae</taxon>
        <taxon>Diprioninae</taxon>
        <taxon>Neodiprion</taxon>
    </lineage>
</organism>
<dbReference type="Gene3D" id="3.40.50.300">
    <property type="entry name" value="P-loop containing nucleotide triphosphate hydrolases"/>
    <property type="match status" value="5"/>
</dbReference>
<dbReference type="Gene3D" id="1.20.1270.280">
    <property type="match status" value="1"/>
</dbReference>
<evidence type="ECO:0000256" key="7">
    <source>
        <dbReference type="ARBA" id="ARBA00023017"/>
    </source>
</evidence>
<evidence type="ECO:0000259" key="18">
    <source>
        <dbReference type="Pfam" id="PF12780"/>
    </source>
</evidence>
<keyword evidence="9" id="KW-0969">Cilium</keyword>
<dbReference type="Gene3D" id="1.10.472.130">
    <property type="match status" value="1"/>
</dbReference>
<keyword evidence="5" id="KW-0547">Nucleotide-binding</keyword>
<dbReference type="Pfam" id="PF18198">
    <property type="entry name" value="AAA_lid_11"/>
    <property type="match status" value="1"/>
</dbReference>
<dbReference type="InterPro" id="IPR041589">
    <property type="entry name" value="DNAH3_AAA_lid_1"/>
</dbReference>
<evidence type="ECO:0000256" key="6">
    <source>
        <dbReference type="ARBA" id="ARBA00022840"/>
    </source>
</evidence>
<dbReference type="InParanoid" id="A0A6J0C1Y0"/>
<dbReference type="Gene3D" id="1.10.8.1220">
    <property type="match status" value="1"/>
</dbReference>
<evidence type="ECO:0000256" key="10">
    <source>
        <dbReference type="ARBA" id="ARBA00023175"/>
    </source>
</evidence>
<dbReference type="Gene3D" id="1.20.920.20">
    <property type="match status" value="1"/>
</dbReference>
<dbReference type="GO" id="GO:0051959">
    <property type="term" value="F:dynein light intermediate chain binding"/>
    <property type="evidence" value="ECO:0007669"/>
    <property type="project" value="InterPro"/>
</dbReference>
<reference evidence="25" key="1">
    <citation type="submission" date="2025-08" db="UniProtKB">
        <authorList>
            <consortium name="RefSeq"/>
        </authorList>
    </citation>
    <scope>IDENTIFICATION</scope>
    <source>
        <tissue evidence="25">Thorax and Abdomen</tissue>
    </source>
</reference>
<dbReference type="GO" id="GO:0031514">
    <property type="term" value="C:motile cilium"/>
    <property type="evidence" value="ECO:0007669"/>
    <property type="project" value="UniProtKB-ARBA"/>
</dbReference>
<protein>
    <submittedName>
        <fullName evidence="25">Dynein axonemal heavy chain 7-like</fullName>
    </submittedName>
</protein>
<dbReference type="InterPro" id="IPR041658">
    <property type="entry name" value="AAA_lid_11"/>
</dbReference>
<evidence type="ECO:0000256" key="8">
    <source>
        <dbReference type="ARBA" id="ARBA00023054"/>
    </source>
</evidence>
<name>A0A6J0C1Y0_NEOLC</name>
<dbReference type="InterPro" id="IPR035699">
    <property type="entry name" value="AAA_6"/>
</dbReference>
<evidence type="ECO:0000313" key="25">
    <source>
        <dbReference type="RefSeq" id="XP_015520537.2"/>
    </source>
</evidence>
<dbReference type="InterPro" id="IPR043157">
    <property type="entry name" value="Dynein_AAA1S"/>
</dbReference>
<dbReference type="OrthoDB" id="424310at2759"/>
<dbReference type="InterPro" id="IPR024743">
    <property type="entry name" value="Dynein_HC_stalk"/>
</dbReference>
<evidence type="ECO:0000256" key="9">
    <source>
        <dbReference type="ARBA" id="ARBA00023069"/>
    </source>
</evidence>
<feature type="domain" description="Dynein heavy chain C-terminal" evidence="23">
    <location>
        <begin position="3612"/>
        <end position="3894"/>
    </location>
</feature>
<dbReference type="Pfam" id="PF12780">
    <property type="entry name" value="AAA_8"/>
    <property type="match status" value="1"/>
</dbReference>
<dbReference type="Gene3D" id="1.10.8.720">
    <property type="entry name" value="Region D6 of dynein motor"/>
    <property type="match status" value="1"/>
</dbReference>
<feature type="domain" description="Dynein heavy chain region D6 P-loop" evidence="14">
    <location>
        <begin position="3298"/>
        <end position="3411"/>
    </location>
</feature>
<dbReference type="Gene3D" id="1.20.140.100">
    <property type="entry name" value="Dynein heavy chain, N-terminal domain 2"/>
    <property type="match status" value="1"/>
</dbReference>
<dbReference type="Pfam" id="PF17857">
    <property type="entry name" value="AAA_lid_1"/>
    <property type="match status" value="1"/>
</dbReference>
<evidence type="ECO:0000256" key="12">
    <source>
        <dbReference type="ARBA" id="ARBA00023273"/>
    </source>
</evidence>
<dbReference type="InterPro" id="IPR043160">
    <property type="entry name" value="Dynein_C_barrel"/>
</dbReference>
<feature type="domain" description="Dynein heavy chain linker" evidence="15">
    <location>
        <begin position="592"/>
        <end position="1023"/>
    </location>
</feature>
<dbReference type="Pfam" id="PF12777">
    <property type="entry name" value="MT"/>
    <property type="match status" value="1"/>
</dbReference>
<evidence type="ECO:0000259" key="19">
    <source>
        <dbReference type="Pfam" id="PF12781"/>
    </source>
</evidence>
<feature type="domain" description="Dynein heavy chain hydrolytic ATP-binding dynein motor region" evidence="16">
    <location>
        <begin position="1166"/>
        <end position="1494"/>
    </location>
</feature>
<dbReference type="Pfam" id="PF17852">
    <property type="entry name" value="Dynein_AAA_lid"/>
    <property type="match status" value="1"/>
</dbReference>
<dbReference type="InterPro" id="IPR042228">
    <property type="entry name" value="Dynein_linker_3"/>
</dbReference>
<feature type="domain" description="Dynein heavy chain AAA lid" evidence="22">
    <location>
        <begin position="3447"/>
        <end position="3586"/>
    </location>
</feature>
<dbReference type="SUPFAM" id="SSF52540">
    <property type="entry name" value="P-loop containing nucleoside triphosphate hydrolases"/>
    <property type="match status" value="4"/>
</dbReference>
<dbReference type="Gene3D" id="1.20.58.1120">
    <property type="match status" value="1"/>
</dbReference>
<dbReference type="Pfam" id="PF12774">
    <property type="entry name" value="AAA_6"/>
    <property type="match status" value="1"/>
</dbReference>
<dbReference type="InterPro" id="IPR042222">
    <property type="entry name" value="Dynein_2_N"/>
</dbReference>
<feature type="domain" description="Dynein heavy chain 3 AAA+ lid" evidence="21">
    <location>
        <begin position="2022"/>
        <end position="2112"/>
    </location>
</feature>
<dbReference type="Gene3D" id="1.10.287.2620">
    <property type="match status" value="1"/>
</dbReference>
<comment type="similarity">
    <text evidence="2">Belongs to the dynein heavy chain family.</text>
</comment>
<feature type="domain" description="Dynein heavy chain ATP-binding dynein motor region" evidence="19">
    <location>
        <begin position="2828"/>
        <end position="3048"/>
    </location>
</feature>
<dbReference type="Gene3D" id="1.10.8.710">
    <property type="match status" value="1"/>
</dbReference>
<dbReference type="InterPro" id="IPR013602">
    <property type="entry name" value="Dynein_heavy_linker"/>
</dbReference>
<keyword evidence="12" id="KW-0966">Cell projection</keyword>
<dbReference type="GO" id="GO:0005930">
    <property type="term" value="C:axoneme"/>
    <property type="evidence" value="ECO:0007669"/>
    <property type="project" value="UniProtKB-SubCell"/>
</dbReference>
<dbReference type="GO" id="GO:0045505">
    <property type="term" value="F:dynein intermediate chain binding"/>
    <property type="evidence" value="ECO:0007669"/>
    <property type="project" value="InterPro"/>
</dbReference>
<dbReference type="RefSeq" id="XP_015520537.2">
    <property type="nucleotide sequence ID" value="XM_015665051.2"/>
</dbReference>
<comment type="subcellular location">
    <subcellularLocation>
        <location evidence="1">Cytoplasm</location>
        <location evidence="1">Cytoskeleton</location>
        <location evidence="1">Cilium axoneme</location>
    </subcellularLocation>
</comment>
<dbReference type="Gene3D" id="3.10.490.20">
    <property type="match status" value="1"/>
</dbReference>
<dbReference type="InterPro" id="IPR026983">
    <property type="entry name" value="DHC"/>
</dbReference>